<sequence length="141" mass="15839">MCENLGVFVGTDLEADQWNLKRGETRRCGSLMTWQHMADRDLWLELESADIAYPHWSRLPCVDGLVIRMSTSQRVDWSTQPVFLVPKPGANSPRFADYEGGTPELTNAGHPPWPGLSCPWGNEGSHDTTRFPFSFAWMVGG</sequence>
<proteinExistence type="predicted"/>
<dbReference type="Proteomes" id="UP001420932">
    <property type="component" value="Unassembled WGS sequence"/>
</dbReference>
<comment type="caution">
    <text evidence="1">The sequence shown here is derived from an EMBL/GenBank/DDBJ whole genome shotgun (WGS) entry which is preliminary data.</text>
</comment>
<name>A0AAP0EL74_9MAGN</name>
<keyword evidence="2" id="KW-1185">Reference proteome</keyword>
<dbReference type="EMBL" id="JBBNAF010000012">
    <property type="protein sequence ID" value="KAK9092807.1"/>
    <property type="molecule type" value="Genomic_DNA"/>
</dbReference>
<dbReference type="AlphaFoldDB" id="A0AAP0EL74"/>
<protein>
    <submittedName>
        <fullName evidence="1">Uncharacterized protein</fullName>
    </submittedName>
</protein>
<evidence type="ECO:0000313" key="1">
    <source>
        <dbReference type="EMBL" id="KAK9092807.1"/>
    </source>
</evidence>
<reference evidence="1 2" key="1">
    <citation type="submission" date="2024-01" db="EMBL/GenBank/DDBJ databases">
        <title>Genome assemblies of Stephania.</title>
        <authorList>
            <person name="Yang L."/>
        </authorList>
    </citation>
    <scope>NUCLEOTIDE SEQUENCE [LARGE SCALE GENOMIC DNA]</scope>
    <source>
        <strain evidence="1">YNDBR</strain>
        <tissue evidence="1">Leaf</tissue>
    </source>
</reference>
<evidence type="ECO:0000313" key="2">
    <source>
        <dbReference type="Proteomes" id="UP001420932"/>
    </source>
</evidence>
<accession>A0AAP0EL74</accession>
<gene>
    <name evidence="1" type="ORF">Syun_027718</name>
</gene>
<organism evidence="1 2">
    <name type="scientific">Stephania yunnanensis</name>
    <dbReference type="NCBI Taxonomy" id="152371"/>
    <lineage>
        <taxon>Eukaryota</taxon>
        <taxon>Viridiplantae</taxon>
        <taxon>Streptophyta</taxon>
        <taxon>Embryophyta</taxon>
        <taxon>Tracheophyta</taxon>
        <taxon>Spermatophyta</taxon>
        <taxon>Magnoliopsida</taxon>
        <taxon>Ranunculales</taxon>
        <taxon>Menispermaceae</taxon>
        <taxon>Menispermoideae</taxon>
        <taxon>Cissampelideae</taxon>
        <taxon>Stephania</taxon>
    </lineage>
</organism>